<dbReference type="PROSITE" id="PS51186">
    <property type="entry name" value="GNAT"/>
    <property type="match status" value="1"/>
</dbReference>
<dbReference type="InterPro" id="IPR000182">
    <property type="entry name" value="GNAT_dom"/>
</dbReference>
<dbReference type="CDD" id="cd04301">
    <property type="entry name" value="NAT_SF"/>
    <property type="match status" value="1"/>
</dbReference>
<feature type="domain" description="N-acetyltransferase" evidence="3">
    <location>
        <begin position="2"/>
        <end position="160"/>
    </location>
</feature>
<dbReference type="InterPro" id="IPR051635">
    <property type="entry name" value="SNAT-like"/>
</dbReference>
<reference evidence="4 5" key="1">
    <citation type="submission" date="2019-01" db="EMBL/GenBank/DDBJ databases">
        <title>Draft genome sequences of the type strains of six Macrococcus species.</title>
        <authorList>
            <person name="Mazhar S."/>
            <person name="Altermann E."/>
            <person name="Hill C."/>
            <person name="Mcauliffe O."/>
        </authorList>
    </citation>
    <scope>NUCLEOTIDE SEQUENCE [LARGE SCALE GENOMIC DNA]</scope>
    <source>
        <strain evidence="4 5">CCM4809</strain>
    </source>
</reference>
<dbReference type="Pfam" id="PF13673">
    <property type="entry name" value="Acetyltransf_10"/>
    <property type="match status" value="1"/>
</dbReference>
<evidence type="ECO:0000256" key="2">
    <source>
        <dbReference type="ARBA" id="ARBA00023315"/>
    </source>
</evidence>
<protein>
    <submittedName>
        <fullName evidence="4">GNAT family N-acetyltransferase</fullName>
    </submittedName>
</protein>
<keyword evidence="2" id="KW-0012">Acyltransferase</keyword>
<gene>
    <name evidence="4" type="ORF">ERX37_07740</name>
</gene>
<evidence type="ECO:0000313" key="5">
    <source>
        <dbReference type="Proteomes" id="UP000295328"/>
    </source>
</evidence>
<dbReference type="PANTHER" id="PTHR10908">
    <property type="entry name" value="SEROTONIN N-ACETYLTRANSFERASE"/>
    <property type="match status" value="1"/>
</dbReference>
<dbReference type="PANTHER" id="PTHR10908:SF0">
    <property type="entry name" value="SEROTONIN N-ACETYLTRANSFERASE"/>
    <property type="match status" value="1"/>
</dbReference>
<proteinExistence type="predicted"/>
<accession>A0A4V3BDZ7</accession>
<dbReference type="RefSeq" id="WP_133430095.1">
    <property type="nucleotide sequence ID" value="NZ_BMCC01000003.1"/>
</dbReference>
<dbReference type="Gene3D" id="3.40.630.30">
    <property type="match status" value="1"/>
</dbReference>
<evidence type="ECO:0000313" key="4">
    <source>
        <dbReference type="EMBL" id="TDM02084.1"/>
    </source>
</evidence>
<name>A0A4V3BDZ7_9STAP</name>
<evidence type="ECO:0000259" key="3">
    <source>
        <dbReference type="PROSITE" id="PS51186"/>
    </source>
</evidence>
<sequence>MYKFRTANINDLHQIAALEQESFIPEVADTEGAFKERIDKISDTFIVAEKEGDIAGYINGPVIEQPYITDDLFKKIPDTRTGDYLCVLGLAVSRRHQRQGLAGQLIDRFTALAEGLKLKAITLTCTEDLVPFYERYGFKSHGPSASQHGGEQWFNMIKEV</sequence>
<keyword evidence="1 4" id="KW-0808">Transferase</keyword>
<dbReference type="EMBL" id="SCWE01000002">
    <property type="protein sequence ID" value="TDM02084.1"/>
    <property type="molecule type" value="Genomic_DNA"/>
</dbReference>
<dbReference type="SUPFAM" id="SSF55729">
    <property type="entry name" value="Acyl-CoA N-acyltransferases (Nat)"/>
    <property type="match status" value="1"/>
</dbReference>
<evidence type="ECO:0000256" key="1">
    <source>
        <dbReference type="ARBA" id="ARBA00022679"/>
    </source>
</evidence>
<dbReference type="AlphaFoldDB" id="A0A4V3BDZ7"/>
<dbReference type="GO" id="GO:0008080">
    <property type="term" value="F:N-acetyltransferase activity"/>
    <property type="evidence" value="ECO:0007669"/>
    <property type="project" value="UniProtKB-ARBA"/>
</dbReference>
<dbReference type="Proteomes" id="UP000295328">
    <property type="component" value="Unassembled WGS sequence"/>
</dbReference>
<comment type="caution">
    <text evidence="4">The sequence shown here is derived from an EMBL/GenBank/DDBJ whole genome shotgun (WGS) entry which is preliminary data.</text>
</comment>
<organism evidence="4 5">
    <name type="scientific">Macrococcus hajekii</name>
    <dbReference type="NCBI Taxonomy" id="198482"/>
    <lineage>
        <taxon>Bacteria</taxon>
        <taxon>Bacillati</taxon>
        <taxon>Bacillota</taxon>
        <taxon>Bacilli</taxon>
        <taxon>Bacillales</taxon>
        <taxon>Staphylococcaceae</taxon>
        <taxon>Macrococcus</taxon>
    </lineage>
</organism>
<dbReference type="InterPro" id="IPR016181">
    <property type="entry name" value="Acyl_CoA_acyltransferase"/>
</dbReference>
<keyword evidence="5" id="KW-1185">Reference proteome</keyword>
<dbReference type="OrthoDB" id="9800962at2"/>